<sequence length="244" mass="27095">MYYSDDKVISFCPYAAFSYVTTRLFSLNLNLPNVRQSLSSPESQPTLSSHPTLSQIRRFETVAASAEKSQSPRINQRRAFNHNAYLFDSEEITTWYYLGEANPTDEGEDNGNGNRNSDNNTNNNNNSNGEGEGAGAGGNSDDSNSDEKDAQNFKTYTYNTYKHNGKRHITGGITYELMCNKGHEGGVLRNESPTDLNACARLCAHSPECYRRGLSHGHLETHGIRPSIQPLATSRRSRTSSSRP</sequence>
<gene>
    <name evidence="2" type="ORF">F5Z01DRAFT_154732</name>
</gene>
<organism evidence="2 3">
    <name type="scientific">Emericellopsis atlantica</name>
    <dbReference type="NCBI Taxonomy" id="2614577"/>
    <lineage>
        <taxon>Eukaryota</taxon>
        <taxon>Fungi</taxon>
        <taxon>Dikarya</taxon>
        <taxon>Ascomycota</taxon>
        <taxon>Pezizomycotina</taxon>
        <taxon>Sordariomycetes</taxon>
        <taxon>Hypocreomycetidae</taxon>
        <taxon>Hypocreales</taxon>
        <taxon>Bionectriaceae</taxon>
        <taxon>Emericellopsis</taxon>
    </lineage>
</organism>
<dbReference type="Proteomes" id="UP000887229">
    <property type="component" value="Unassembled WGS sequence"/>
</dbReference>
<reference evidence="2" key="1">
    <citation type="journal article" date="2021" name="IMA Fungus">
        <title>Genomic characterization of three marine fungi, including Emericellopsis atlantica sp. nov. with signatures of a generalist lifestyle and marine biomass degradation.</title>
        <authorList>
            <person name="Hagestad O.C."/>
            <person name="Hou L."/>
            <person name="Andersen J.H."/>
            <person name="Hansen E.H."/>
            <person name="Altermark B."/>
            <person name="Li C."/>
            <person name="Kuhnert E."/>
            <person name="Cox R.J."/>
            <person name="Crous P.W."/>
            <person name="Spatafora J.W."/>
            <person name="Lail K."/>
            <person name="Amirebrahimi M."/>
            <person name="Lipzen A."/>
            <person name="Pangilinan J."/>
            <person name="Andreopoulos W."/>
            <person name="Hayes R.D."/>
            <person name="Ng V."/>
            <person name="Grigoriev I.V."/>
            <person name="Jackson S.A."/>
            <person name="Sutton T.D.S."/>
            <person name="Dobson A.D.W."/>
            <person name="Rama T."/>
        </authorList>
    </citation>
    <scope>NUCLEOTIDE SEQUENCE</scope>
    <source>
        <strain evidence="2">TS7</strain>
    </source>
</reference>
<evidence type="ECO:0000313" key="3">
    <source>
        <dbReference type="Proteomes" id="UP000887229"/>
    </source>
</evidence>
<dbReference type="GeneID" id="70288648"/>
<protein>
    <submittedName>
        <fullName evidence="2">Uncharacterized protein</fullName>
    </submittedName>
</protein>
<evidence type="ECO:0000256" key="1">
    <source>
        <dbReference type="SAM" id="MobiDB-lite"/>
    </source>
</evidence>
<proteinExistence type="predicted"/>
<feature type="compositionally biased region" description="Low complexity" evidence="1">
    <location>
        <begin position="111"/>
        <end position="129"/>
    </location>
</feature>
<accession>A0A9P8CN64</accession>
<comment type="caution">
    <text evidence="2">The sequence shown here is derived from an EMBL/GenBank/DDBJ whole genome shotgun (WGS) entry which is preliminary data.</text>
</comment>
<dbReference type="AlphaFoldDB" id="A0A9P8CN64"/>
<feature type="region of interest" description="Disordered" evidence="1">
    <location>
        <begin position="100"/>
        <end position="149"/>
    </location>
</feature>
<feature type="region of interest" description="Disordered" evidence="1">
    <location>
        <begin position="220"/>
        <end position="244"/>
    </location>
</feature>
<name>A0A9P8CN64_9HYPO</name>
<dbReference type="EMBL" id="MU251258">
    <property type="protein sequence ID" value="KAG9253168.1"/>
    <property type="molecule type" value="Genomic_DNA"/>
</dbReference>
<dbReference type="RefSeq" id="XP_046117092.1">
    <property type="nucleotide sequence ID" value="XM_046257745.1"/>
</dbReference>
<evidence type="ECO:0000313" key="2">
    <source>
        <dbReference type="EMBL" id="KAG9253168.1"/>
    </source>
</evidence>
<keyword evidence="3" id="KW-1185">Reference proteome</keyword>
<feature type="region of interest" description="Disordered" evidence="1">
    <location>
        <begin position="36"/>
        <end position="55"/>
    </location>
</feature>